<evidence type="ECO:0000259" key="1">
    <source>
        <dbReference type="Pfam" id="PF06983"/>
    </source>
</evidence>
<sequence length="161" mass="17801">MSTTTNAARYQTCLWFDTDGLEAAEHDTSLLPDAEITGVSRYPDDVDKGTPGAVMQVHFRLGDQRYVALNGGPQFPHSETVSLQVYVETQEDLDRIWTGLLAGGEETMCGWLRDRFGLSWQVIPTRLGELLADSEPVGRVVRQLQAMTKLDIAPLEAAYNG</sequence>
<dbReference type="OrthoDB" id="9806473at2"/>
<dbReference type="RefSeq" id="WP_048699735.1">
    <property type="nucleotide sequence ID" value="NZ_HG764815.1"/>
</dbReference>
<organism evidence="2 3">
    <name type="scientific">Nostocoides australiense Ben110</name>
    <dbReference type="NCBI Taxonomy" id="1193182"/>
    <lineage>
        <taxon>Bacteria</taxon>
        <taxon>Bacillati</taxon>
        <taxon>Actinomycetota</taxon>
        <taxon>Actinomycetes</taxon>
        <taxon>Micrococcales</taxon>
        <taxon>Intrasporangiaceae</taxon>
        <taxon>Nostocoides</taxon>
    </lineage>
</organism>
<dbReference type="PANTHER" id="PTHR33990:SF2">
    <property type="entry name" value="PHNB-LIKE DOMAIN-CONTAINING PROTEIN"/>
    <property type="match status" value="1"/>
</dbReference>
<dbReference type="Gene3D" id="3.10.180.10">
    <property type="entry name" value="2,3-Dihydroxybiphenyl 1,2-Dioxygenase, domain 1"/>
    <property type="match status" value="1"/>
</dbReference>
<feature type="domain" description="PhnB-like" evidence="1">
    <location>
        <begin position="11"/>
        <end position="123"/>
    </location>
</feature>
<dbReference type="CDD" id="cd06588">
    <property type="entry name" value="PhnB_like"/>
    <property type="match status" value="1"/>
</dbReference>
<protein>
    <submittedName>
        <fullName evidence="2">3-demethylubiquinone-9 3-methyltransferase</fullName>
    </submittedName>
</protein>
<evidence type="ECO:0000313" key="3">
    <source>
        <dbReference type="Proteomes" id="UP000035763"/>
    </source>
</evidence>
<dbReference type="EMBL" id="CAJA01000366">
    <property type="protein sequence ID" value="CCH74353.1"/>
    <property type="molecule type" value="Genomic_DNA"/>
</dbReference>
<name>W6JXQ8_9MICO</name>
<keyword evidence="3" id="KW-1185">Reference proteome</keyword>
<evidence type="ECO:0000313" key="2">
    <source>
        <dbReference type="EMBL" id="CCH74353.1"/>
    </source>
</evidence>
<dbReference type="GO" id="GO:0032259">
    <property type="term" value="P:methylation"/>
    <property type="evidence" value="ECO:0007669"/>
    <property type="project" value="UniProtKB-KW"/>
</dbReference>
<dbReference type="Pfam" id="PF06983">
    <property type="entry name" value="3-dmu-9_3-mt"/>
    <property type="match status" value="1"/>
</dbReference>
<reference evidence="2 3" key="1">
    <citation type="journal article" date="2013" name="ISME J.">
        <title>A metabolic model for members of the genus Tetrasphaera involved in enhanced biological phosphorus removal.</title>
        <authorList>
            <person name="Kristiansen R."/>
            <person name="Nguyen H.T.T."/>
            <person name="Saunders A.M."/>
            <person name="Nielsen J.L."/>
            <person name="Wimmer R."/>
            <person name="Le V.Q."/>
            <person name="McIlroy S.J."/>
            <person name="Petrovski S."/>
            <person name="Seviour R.J."/>
            <person name="Calteau A."/>
            <person name="Nielsen K.L."/>
            <person name="Nielsen P.H."/>
        </authorList>
    </citation>
    <scope>NUCLEOTIDE SEQUENCE [LARGE SCALE GENOMIC DNA]</scope>
    <source>
        <strain evidence="2 3">Ben110</strain>
    </source>
</reference>
<keyword evidence="2" id="KW-0489">Methyltransferase</keyword>
<dbReference type="InterPro" id="IPR029068">
    <property type="entry name" value="Glyas_Bleomycin-R_OHBP_Dase"/>
</dbReference>
<dbReference type="STRING" id="1193182.BN11_4280029"/>
<keyword evidence="2" id="KW-0830">Ubiquinone</keyword>
<dbReference type="AlphaFoldDB" id="W6JXQ8"/>
<proteinExistence type="predicted"/>
<keyword evidence="2" id="KW-0808">Transferase</keyword>
<dbReference type="InterPro" id="IPR028973">
    <property type="entry name" value="PhnB-like"/>
</dbReference>
<dbReference type="SUPFAM" id="SSF54593">
    <property type="entry name" value="Glyoxalase/Bleomycin resistance protein/Dihydroxybiphenyl dioxygenase"/>
    <property type="match status" value="1"/>
</dbReference>
<accession>W6JXQ8</accession>
<gene>
    <name evidence="2" type="ORF">BN11_4280029</name>
</gene>
<dbReference type="Proteomes" id="UP000035763">
    <property type="component" value="Unassembled WGS sequence"/>
</dbReference>
<dbReference type="PANTHER" id="PTHR33990">
    <property type="entry name" value="PROTEIN YJDN-RELATED"/>
    <property type="match status" value="1"/>
</dbReference>
<dbReference type="InterPro" id="IPR009725">
    <property type="entry name" value="3_dmu_93_MTrfase"/>
</dbReference>
<comment type="caution">
    <text evidence="2">The sequence shown here is derived from an EMBL/GenBank/DDBJ whole genome shotgun (WGS) entry which is preliminary data.</text>
</comment>
<dbReference type="GO" id="GO:0008168">
    <property type="term" value="F:methyltransferase activity"/>
    <property type="evidence" value="ECO:0007669"/>
    <property type="project" value="UniProtKB-KW"/>
</dbReference>
<dbReference type="PIRSF" id="PIRSF021700">
    <property type="entry name" value="3_dmu_93_MTrfase"/>
    <property type="match status" value="1"/>
</dbReference>